<evidence type="ECO:0000256" key="4">
    <source>
        <dbReference type="ARBA" id="ARBA00023163"/>
    </source>
</evidence>
<dbReference type="PANTHER" id="PTHR32071:SF74">
    <property type="entry name" value="TRANSCRIPTIONAL ACTIVATOR ROCR"/>
    <property type="match status" value="1"/>
</dbReference>
<feature type="domain" description="PAS" evidence="6">
    <location>
        <begin position="53"/>
        <end position="119"/>
    </location>
</feature>
<dbReference type="GO" id="GO:0043565">
    <property type="term" value="F:sequence-specific DNA binding"/>
    <property type="evidence" value="ECO:0007669"/>
    <property type="project" value="InterPro"/>
</dbReference>
<evidence type="ECO:0000256" key="2">
    <source>
        <dbReference type="ARBA" id="ARBA00022840"/>
    </source>
</evidence>
<dbReference type="PATRIC" id="fig|1422.17.peg.910"/>
<keyword evidence="2" id="KW-0067">ATP-binding</keyword>
<evidence type="ECO:0008006" key="9">
    <source>
        <dbReference type="Google" id="ProtNLM"/>
    </source>
</evidence>
<dbReference type="Pfam" id="PF02954">
    <property type="entry name" value="HTH_8"/>
    <property type="match status" value="1"/>
</dbReference>
<dbReference type="SUPFAM" id="SSF55785">
    <property type="entry name" value="PYP-like sensor domain (PAS domain)"/>
    <property type="match status" value="1"/>
</dbReference>
<dbReference type="CDD" id="cd00130">
    <property type="entry name" value="PAS"/>
    <property type="match status" value="1"/>
</dbReference>
<reference evidence="7 8" key="1">
    <citation type="submission" date="2016-01" db="EMBL/GenBank/DDBJ databases">
        <title>Draft Genome Sequences of Seven Thermophilic Sporeformers Isolated from Foods.</title>
        <authorList>
            <person name="Berendsen E.M."/>
            <person name="Wells-Bennik M.H."/>
            <person name="Krawcyk A.O."/>
            <person name="De Jong A."/>
            <person name="Holsappel S."/>
            <person name="Eijlander R.T."/>
            <person name="Kuipers O.P."/>
        </authorList>
    </citation>
    <scope>NUCLEOTIDE SEQUENCE [LARGE SCALE GENOMIC DNA]</scope>
    <source>
        <strain evidence="7 8">B4114</strain>
    </source>
</reference>
<dbReference type="NCBIfam" id="TIGR00229">
    <property type="entry name" value="sensory_box"/>
    <property type="match status" value="1"/>
</dbReference>
<dbReference type="InterPro" id="IPR000014">
    <property type="entry name" value="PAS"/>
</dbReference>
<evidence type="ECO:0000256" key="3">
    <source>
        <dbReference type="ARBA" id="ARBA00023015"/>
    </source>
</evidence>
<dbReference type="AlphaFoldDB" id="A0A150N8W2"/>
<keyword evidence="3" id="KW-0805">Transcription regulation</keyword>
<dbReference type="SMART" id="SM00382">
    <property type="entry name" value="AAA"/>
    <property type="match status" value="1"/>
</dbReference>
<dbReference type="PROSITE" id="PS50045">
    <property type="entry name" value="SIGMA54_INTERACT_4"/>
    <property type="match status" value="1"/>
</dbReference>
<organism evidence="7 8">
    <name type="scientific">Geobacillus stearothermophilus</name>
    <name type="common">Bacillus stearothermophilus</name>
    <dbReference type="NCBI Taxonomy" id="1422"/>
    <lineage>
        <taxon>Bacteria</taxon>
        <taxon>Bacillati</taxon>
        <taxon>Bacillota</taxon>
        <taxon>Bacilli</taxon>
        <taxon>Bacillales</taxon>
        <taxon>Anoxybacillaceae</taxon>
        <taxon>Geobacillus</taxon>
    </lineage>
</organism>
<dbReference type="InterPro" id="IPR003593">
    <property type="entry name" value="AAA+_ATPase"/>
</dbReference>
<dbReference type="PROSITE" id="PS00688">
    <property type="entry name" value="SIGMA54_INTERACT_3"/>
    <property type="match status" value="1"/>
</dbReference>
<protein>
    <recommendedName>
        <fullName evidence="9">Arginine utilization regulatory protein RocR</fullName>
    </recommendedName>
</protein>
<dbReference type="Gene3D" id="3.40.50.300">
    <property type="entry name" value="P-loop containing nucleotide triphosphate hydrolases"/>
    <property type="match status" value="1"/>
</dbReference>
<gene>
    <name evidence="7" type="ORF">B4114_0161</name>
</gene>
<dbReference type="SMART" id="SM00091">
    <property type="entry name" value="PAS"/>
    <property type="match status" value="1"/>
</dbReference>
<dbReference type="Pfam" id="PF25601">
    <property type="entry name" value="AAA_lid_14"/>
    <property type="match status" value="1"/>
</dbReference>
<accession>A0A150N8W2</accession>
<dbReference type="SUPFAM" id="SSF52540">
    <property type="entry name" value="P-loop containing nucleoside triphosphate hydrolases"/>
    <property type="match status" value="1"/>
</dbReference>
<keyword evidence="1" id="KW-0547">Nucleotide-binding</keyword>
<dbReference type="InterPro" id="IPR009057">
    <property type="entry name" value="Homeodomain-like_sf"/>
</dbReference>
<sequence>MYYNFITKLFFSIFNIFSKKIFSHLSFLPVSRPPYAIIQKREVLIVNRDMETLLSMYEQILELIDLGVHAVDQHGKTVIYNRKMRDIEGMNIEDVLDKNILDVFRFNPEQPSTLLEALRTGESILNKQQTYFNNKGQAVTTVNQTHPLQKDGRIIGAVEIAKDITKFRKLIQEHHQRKEAGRTFADIIGQSEAMQKAIRLARHAARSEASVLLIGEKGTGKDLLASCIHHESERRAKPFFAQTCLSLPDDWMETMLFGSEEGGEIQPGLFEQADGGTVLLDDIDLLSLPLQQKLARFLQEKQFVRAHGQKPVRADVRLIASTSGDPIDAVQNGELIKSLYYQIAVHCIVLPPLRERKEDILPLAIHFIRQGNERYGLHVEGLGDDVQEAFLAYSWPGNVRELEAVMLETMATMEQEQTITLAHLPAPFRAKLAPDEAKTDFLFDTEDMLPLDKYMEEVEIYYIRKALQHHGFNITKTAKALGLSRQNLQYRIRKYQIDKEWG</sequence>
<comment type="caution">
    <text evidence="7">The sequence shown here is derived from an EMBL/GenBank/DDBJ whole genome shotgun (WGS) entry which is preliminary data.</text>
</comment>
<dbReference type="GO" id="GO:0005524">
    <property type="term" value="F:ATP binding"/>
    <property type="evidence" value="ECO:0007669"/>
    <property type="project" value="UniProtKB-KW"/>
</dbReference>
<dbReference type="Gene3D" id="3.30.450.20">
    <property type="entry name" value="PAS domain"/>
    <property type="match status" value="1"/>
</dbReference>
<dbReference type="Proteomes" id="UP000075517">
    <property type="component" value="Unassembled WGS sequence"/>
</dbReference>
<dbReference type="InterPro" id="IPR058031">
    <property type="entry name" value="AAA_lid_NorR"/>
</dbReference>
<dbReference type="Pfam" id="PF00158">
    <property type="entry name" value="Sigma54_activat"/>
    <property type="match status" value="1"/>
</dbReference>
<dbReference type="EMBL" id="LQYY01000094">
    <property type="protein sequence ID" value="KYD33135.1"/>
    <property type="molecule type" value="Genomic_DNA"/>
</dbReference>
<dbReference type="InterPro" id="IPR002078">
    <property type="entry name" value="Sigma_54_int"/>
</dbReference>
<proteinExistence type="predicted"/>
<name>A0A150N8W2_GEOSE</name>
<dbReference type="Gene3D" id="1.10.10.60">
    <property type="entry name" value="Homeodomain-like"/>
    <property type="match status" value="1"/>
</dbReference>
<evidence type="ECO:0000313" key="8">
    <source>
        <dbReference type="Proteomes" id="UP000075517"/>
    </source>
</evidence>
<dbReference type="PANTHER" id="PTHR32071">
    <property type="entry name" value="TRANSCRIPTIONAL REGULATORY PROTEIN"/>
    <property type="match status" value="1"/>
</dbReference>
<evidence type="ECO:0000256" key="1">
    <source>
        <dbReference type="ARBA" id="ARBA00022741"/>
    </source>
</evidence>
<dbReference type="InterPro" id="IPR013767">
    <property type="entry name" value="PAS_fold"/>
</dbReference>
<dbReference type="InterPro" id="IPR002197">
    <property type="entry name" value="HTH_Fis"/>
</dbReference>
<dbReference type="PROSITE" id="PS50112">
    <property type="entry name" value="PAS"/>
    <property type="match status" value="1"/>
</dbReference>
<evidence type="ECO:0000259" key="5">
    <source>
        <dbReference type="PROSITE" id="PS50045"/>
    </source>
</evidence>
<keyword evidence="4" id="KW-0804">Transcription</keyword>
<dbReference type="Pfam" id="PF00989">
    <property type="entry name" value="PAS"/>
    <property type="match status" value="1"/>
</dbReference>
<dbReference type="InterPro" id="IPR035965">
    <property type="entry name" value="PAS-like_dom_sf"/>
</dbReference>
<evidence type="ECO:0000259" key="6">
    <source>
        <dbReference type="PROSITE" id="PS50112"/>
    </source>
</evidence>
<dbReference type="GO" id="GO:0006355">
    <property type="term" value="P:regulation of DNA-templated transcription"/>
    <property type="evidence" value="ECO:0007669"/>
    <property type="project" value="InterPro"/>
</dbReference>
<dbReference type="SUPFAM" id="SSF46689">
    <property type="entry name" value="Homeodomain-like"/>
    <property type="match status" value="1"/>
</dbReference>
<evidence type="ECO:0000313" key="7">
    <source>
        <dbReference type="EMBL" id="KYD33135.1"/>
    </source>
</evidence>
<dbReference type="Gene3D" id="1.10.8.60">
    <property type="match status" value="1"/>
</dbReference>
<dbReference type="InterPro" id="IPR027417">
    <property type="entry name" value="P-loop_NTPase"/>
</dbReference>
<dbReference type="InterPro" id="IPR025944">
    <property type="entry name" value="Sigma_54_int_dom_CS"/>
</dbReference>
<dbReference type="PRINTS" id="PR01590">
    <property type="entry name" value="HTHFIS"/>
</dbReference>
<feature type="domain" description="Sigma-54 factor interaction" evidence="5">
    <location>
        <begin position="187"/>
        <end position="411"/>
    </location>
</feature>
<dbReference type="CDD" id="cd00009">
    <property type="entry name" value="AAA"/>
    <property type="match status" value="1"/>
</dbReference>